<feature type="signal peptide" evidence="1">
    <location>
        <begin position="1"/>
        <end position="21"/>
    </location>
</feature>
<sequence>MRTANLLLLIAAIGISFSFTADKPIGVFQHSQDIGKPKLAGSSTYNAATREYRLRGSGYNIWFARDEFQFLFKKVSGDFTVTADFEFVGAGTDPHRKVGWMVRESLTDDAAHISAVAHGDGLAVLQWRVKKGMSMRDPEDEIFSPQKYIQTIQVERKGDAYTMRVAKKGEALKTVGSHYMPDLSAPLFVGLYICSHNPEKVEEAIVRNVEIVQGKR</sequence>
<protein>
    <recommendedName>
        <fullName evidence="4">Regulation of enolase protein 1, concanavalin A-like superfamily</fullName>
    </recommendedName>
</protein>
<accession>A0A1H7B4C0</accession>
<dbReference type="STRING" id="408657.SAMN04487995_6134"/>
<proteinExistence type="predicted"/>
<feature type="chain" id="PRO_5011720275" description="Regulation of enolase protein 1, concanavalin A-like superfamily" evidence="1">
    <location>
        <begin position="22"/>
        <end position="216"/>
    </location>
</feature>
<name>A0A1H7B4C0_9BACT</name>
<organism evidence="2 3">
    <name type="scientific">Dyadobacter koreensis</name>
    <dbReference type="NCBI Taxonomy" id="408657"/>
    <lineage>
        <taxon>Bacteria</taxon>
        <taxon>Pseudomonadati</taxon>
        <taxon>Bacteroidota</taxon>
        <taxon>Cytophagia</taxon>
        <taxon>Cytophagales</taxon>
        <taxon>Spirosomataceae</taxon>
        <taxon>Dyadobacter</taxon>
    </lineage>
</organism>
<reference evidence="2 3" key="1">
    <citation type="submission" date="2016-10" db="EMBL/GenBank/DDBJ databases">
        <authorList>
            <person name="de Groot N.N."/>
        </authorList>
    </citation>
    <scope>NUCLEOTIDE SEQUENCE [LARGE SCALE GENOMIC DNA]</scope>
    <source>
        <strain evidence="2 3">DSM 19938</strain>
    </source>
</reference>
<evidence type="ECO:0008006" key="4">
    <source>
        <dbReference type="Google" id="ProtNLM"/>
    </source>
</evidence>
<evidence type="ECO:0000313" key="2">
    <source>
        <dbReference type="EMBL" id="SEJ72621.1"/>
    </source>
</evidence>
<dbReference type="OrthoDB" id="8432779at2"/>
<dbReference type="RefSeq" id="WP_090342388.1">
    <property type="nucleotide sequence ID" value="NZ_FNXY01000013.1"/>
</dbReference>
<keyword evidence="3" id="KW-1185">Reference proteome</keyword>
<dbReference type="AlphaFoldDB" id="A0A1H7B4C0"/>
<evidence type="ECO:0000313" key="3">
    <source>
        <dbReference type="Proteomes" id="UP000199532"/>
    </source>
</evidence>
<evidence type="ECO:0000256" key="1">
    <source>
        <dbReference type="SAM" id="SignalP"/>
    </source>
</evidence>
<dbReference type="Gene3D" id="2.60.120.200">
    <property type="match status" value="1"/>
</dbReference>
<keyword evidence="1" id="KW-0732">Signal</keyword>
<dbReference type="Proteomes" id="UP000199532">
    <property type="component" value="Unassembled WGS sequence"/>
</dbReference>
<dbReference type="EMBL" id="FNXY01000013">
    <property type="protein sequence ID" value="SEJ72621.1"/>
    <property type="molecule type" value="Genomic_DNA"/>
</dbReference>
<gene>
    <name evidence="2" type="ORF">SAMN04487995_6134</name>
</gene>